<dbReference type="Gene3D" id="2.40.70.10">
    <property type="entry name" value="Acid Proteases"/>
    <property type="match status" value="1"/>
</dbReference>
<evidence type="ECO:0000256" key="1">
    <source>
        <dbReference type="ARBA" id="ARBA00022679"/>
    </source>
</evidence>
<evidence type="ECO:0000256" key="2">
    <source>
        <dbReference type="ARBA" id="ARBA00022695"/>
    </source>
</evidence>
<dbReference type="GO" id="GO:0016779">
    <property type="term" value="F:nucleotidyltransferase activity"/>
    <property type="evidence" value="ECO:0007669"/>
    <property type="project" value="UniProtKB-KW"/>
</dbReference>
<dbReference type="Gene3D" id="4.10.60.10">
    <property type="entry name" value="Zinc finger, CCHC-type"/>
    <property type="match status" value="1"/>
</dbReference>
<dbReference type="PROSITE" id="PS50175">
    <property type="entry name" value="ASP_PROT_RETROV"/>
    <property type="match status" value="1"/>
</dbReference>
<feature type="compositionally biased region" description="Basic and acidic residues" evidence="8">
    <location>
        <begin position="291"/>
        <end position="327"/>
    </location>
</feature>
<dbReference type="PROSITE" id="PS50800">
    <property type="entry name" value="SAP"/>
    <property type="match status" value="1"/>
</dbReference>
<keyword evidence="7" id="KW-0175">Coiled coil</keyword>
<evidence type="ECO:0000313" key="13">
    <source>
        <dbReference type="Proteomes" id="UP000036403"/>
    </source>
</evidence>
<name>A0A0J7N1V6_LASNI</name>
<evidence type="ECO:0000259" key="11">
    <source>
        <dbReference type="PROSITE" id="PS50800"/>
    </source>
</evidence>
<sequence length="630" mass="71503">MSELNTFTVVELKERLKSRGLPTTGTKTELIARLMEADPTNSWMAEEDERARSCDDEIETREDALRRREIEFYKREKELAERELELARREILMLREQQRRDSVNGGAEPAAVNVGGEMIPRMQPRMNLTTIGDLLSDFDGVSGDFDTWEKQVRFVKETYHLGDDYAKILIGTKLKKRAFEWFHSRPEYVSMPFEVILEKLRAMFQRRESRLTARRTFENRVWKREESFQEYLHDKIIKGNRVPVDEDELLEHIIDGIPDVALRDQARIQGFVSTDSFLKAFEKITLRDRSGAGSIRQDRRGSGSARGDRRERTEGESNGGRGDDGRGKTASGVKRCFNCGAREHISANCPTKDLGTKCFECGKYGHIAPRCPKKGEAKKTVVASVSQINCKKYMKDVSIGGRIITALVDTGSDISIMRASEYAMVGAPSLRASETEFCGVGGYRASAFGEFRTQITIDGHRHDIFIRVVPDKVLQYGLLLGADFLNTVEVNFKGGLISIIPMCEEIVDSETRPEIFAIDVLDANAIDLSGVQDAEHKRVIGDLIENYRPGKARDTDIKMTIVLKDDEPIYQRARRLSQIERDVVNAQIVEWEEQGIVRPSISDFASPVVLVKKRMDQVGFAWIIECLIKR</sequence>
<feature type="domain" description="CCHC-type" evidence="9">
    <location>
        <begin position="357"/>
        <end position="373"/>
    </location>
</feature>
<dbReference type="SUPFAM" id="SSF68906">
    <property type="entry name" value="SAP domain"/>
    <property type="match status" value="1"/>
</dbReference>
<dbReference type="PROSITE" id="PS50158">
    <property type="entry name" value="ZF_CCHC"/>
    <property type="match status" value="2"/>
</dbReference>
<dbReference type="InterPro" id="IPR021109">
    <property type="entry name" value="Peptidase_aspartic_dom_sf"/>
</dbReference>
<dbReference type="InterPro" id="IPR036361">
    <property type="entry name" value="SAP_dom_sf"/>
</dbReference>
<dbReference type="InterPro" id="IPR050951">
    <property type="entry name" value="Retrovirus_Pol_polyprotein"/>
</dbReference>
<dbReference type="SUPFAM" id="SSF57756">
    <property type="entry name" value="Retrovirus zinc finger-like domains"/>
    <property type="match status" value="1"/>
</dbReference>
<dbReference type="GO" id="GO:0008270">
    <property type="term" value="F:zinc ion binding"/>
    <property type="evidence" value="ECO:0007669"/>
    <property type="project" value="UniProtKB-KW"/>
</dbReference>
<keyword evidence="13" id="KW-1185">Reference proteome</keyword>
<evidence type="ECO:0000256" key="8">
    <source>
        <dbReference type="SAM" id="MobiDB-lite"/>
    </source>
</evidence>
<protein>
    <submittedName>
        <fullName evidence="12">Uncharacterized protein</fullName>
    </submittedName>
</protein>
<dbReference type="AlphaFoldDB" id="A0A0J7N1V6"/>
<dbReference type="GO" id="GO:0006508">
    <property type="term" value="P:proteolysis"/>
    <property type="evidence" value="ECO:0007669"/>
    <property type="project" value="InterPro"/>
</dbReference>
<dbReference type="SMART" id="SM00513">
    <property type="entry name" value="SAP"/>
    <property type="match status" value="1"/>
</dbReference>
<dbReference type="Pfam" id="PF00077">
    <property type="entry name" value="RVP"/>
    <property type="match status" value="1"/>
</dbReference>
<keyword evidence="3" id="KW-0540">Nuclease</keyword>
<evidence type="ECO:0000259" key="9">
    <source>
        <dbReference type="PROSITE" id="PS50158"/>
    </source>
</evidence>
<keyword evidence="6" id="KW-0862">Zinc</keyword>
<dbReference type="PaxDb" id="67767-A0A0J7N1V6"/>
<keyword evidence="2" id="KW-0548">Nucleotidyltransferase</keyword>
<feature type="coiled-coil region" evidence="7">
    <location>
        <begin position="70"/>
        <end position="97"/>
    </location>
</feature>
<dbReference type="InterPro" id="IPR001995">
    <property type="entry name" value="Peptidase_A2_cat"/>
</dbReference>
<dbReference type="GO" id="GO:0004190">
    <property type="term" value="F:aspartic-type endopeptidase activity"/>
    <property type="evidence" value="ECO:0007669"/>
    <property type="project" value="InterPro"/>
</dbReference>
<evidence type="ECO:0000256" key="7">
    <source>
        <dbReference type="SAM" id="Coils"/>
    </source>
</evidence>
<dbReference type="InterPro" id="IPR018061">
    <property type="entry name" value="Retropepsins"/>
</dbReference>
<dbReference type="GO" id="GO:0004519">
    <property type="term" value="F:endonuclease activity"/>
    <property type="evidence" value="ECO:0007669"/>
    <property type="project" value="UniProtKB-KW"/>
</dbReference>
<evidence type="ECO:0000256" key="4">
    <source>
        <dbReference type="ARBA" id="ARBA00022759"/>
    </source>
</evidence>
<feature type="domain" description="CCHC-type" evidence="9">
    <location>
        <begin position="335"/>
        <end position="350"/>
    </location>
</feature>
<dbReference type="PANTHER" id="PTHR37984">
    <property type="entry name" value="PROTEIN CBG26694"/>
    <property type="match status" value="1"/>
</dbReference>
<keyword evidence="5" id="KW-0378">Hydrolase</keyword>
<dbReference type="InterPro" id="IPR001969">
    <property type="entry name" value="Aspartic_peptidase_AS"/>
</dbReference>
<dbReference type="OrthoDB" id="7555371at2759"/>
<dbReference type="InterPro" id="IPR036875">
    <property type="entry name" value="Znf_CCHC_sf"/>
</dbReference>
<dbReference type="Pfam" id="PF02037">
    <property type="entry name" value="SAP"/>
    <property type="match status" value="1"/>
</dbReference>
<keyword evidence="1" id="KW-0808">Transferase</keyword>
<evidence type="ECO:0000256" key="6">
    <source>
        <dbReference type="PROSITE-ProRule" id="PRU00047"/>
    </source>
</evidence>
<dbReference type="SUPFAM" id="SSF50630">
    <property type="entry name" value="Acid proteases"/>
    <property type="match status" value="1"/>
</dbReference>
<evidence type="ECO:0000259" key="10">
    <source>
        <dbReference type="PROSITE" id="PS50175"/>
    </source>
</evidence>
<dbReference type="PROSITE" id="PS00141">
    <property type="entry name" value="ASP_PROTEASE"/>
    <property type="match status" value="1"/>
</dbReference>
<dbReference type="SUPFAM" id="SSF56672">
    <property type="entry name" value="DNA/RNA polymerases"/>
    <property type="match status" value="1"/>
</dbReference>
<accession>A0A0J7N1V6</accession>
<feature type="domain" description="SAP" evidence="11">
    <location>
        <begin position="4"/>
        <end position="38"/>
    </location>
</feature>
<organism evidence="12 13">
    <name type="scientific">Lasius niger</name>
    <name type="common">Black garden ant</name>
    <dbReference type="NCBI Taxonomy" id="67767"/>
    <lineage>
        <taxon>Eukaryota</taxon>
        <taxon>Metazoa</taxon>
        <taxon>Ecdysozoa</taxon>
        <taxon>Arthropoda</taxon>
        <taxon>Hexapoda</taxon>
        <taxon>Insecta</taxon>
        <taxon>Pterygota</taxon>
        <taxon>Neoptera</taxon>
        <taxon>Endopterygota</taxon>
        <taxon>Hymenoptera</taxon>
        <taxon>Apocrita</taxon>
        <taxon>Aculeata</taxon>
        <taxon>Formicoidea</taxon>
        <taxon>Formicidae</taxon>
        <taxon>Formicinae</taxon>
        <taxon>Lasius</taxon>
        <taxon>Lasius</taxon>
    </lineage>
</organism>
<dbReference type="Pfam" id="PF00098">
    <property type="entry name" value="zf-CCHC"/>
    <property type="match status" value="2"/>
</dbReference>
<dbReference type="InterPro" id="IPR043502">
    <property type="entry name" value="DNA/RNA_pol_sf"/>
</dbReference>
<evidence type="ECO:0000256" key="3">
    <source>
        <dbReference type="ARBA" id="ARBA00022722"/>
    </source>
</evidence>
<dbReference type="Gene3D" id="3.10.10.10">
    <property type="entry name" value="HIV Type 1 Reverse Transcriptase, subunit A, domain 1"/>
    <property type="match status" value="1"/>
</dbReference>
<feature type="domain" description="Peptidase A2" evidence="10">
    <location>
        <begin position="404"/>
        <end position="442"/>
    </location>
</feature>
<reference evidence="12 13" key="1">
    <citation type="submission" date="2015-04" db="EMBL/GenBank/DDBJ databases">
        <title>Lasius niger genome sequencing.</title>
        <authorList>
            <person name="Konorov E.A."/>
            <person name="Nikitin M.A."/>
            <person name="Kirill M.V."/>
            <person name="Chang P."/>
        </authorList>
    </citation>
    <scope>NUCLEOTIDE SEQUENCE [LARGE SCALE GENOMIC DNA]</scope>
    <source>
        <tissue evidence="12">Whole</tissue>
    </source>
</reference>
<evidence type="ECO:0000313" key="12">
    <source>
        <dbReference type="EMBL" id="KMQ86625.1"/>
    </source>
</evidence>
<dbReference type="GO" id="GO:0003676">
    <property type="term" value="F:nucleic acid binding"/>
    <property type="evidence" value="ECO:0007669"/>
    <property type="project" value="InterPro"/>
</dbReference>
<evidence type="ECO:0000256" key="5">
    <source>
        <dbReference type="ARBA" id="ARBA00022801"/>
    </source>
</evidence>
<dbReference type="InterPro" id="IPR001878">
    <property type="entry name" value="Znf_CCHC"/>
</dbReference>
<gene>
    <name evidence="12" type="ORF">RF55_14343</name>
</gene>
<dbReference type="EMBL" id="LBMM01011790">
    <property type="protein sequence ID" value="KMQ86625.1"/>
    <property type="molecule type" value="Genomic_DNA"/>
</dbReference>
<dbReference type="Gene3D" id="1.10.720.30">
    <property type="entry name" value="SAP domain"/>
    <property type="match status" value="1"/>
</dbReference>
<dbReference type="GO" id="GO:0071897">
    <property type="term" value="P:DNA biosynthetic process"/>
    <property type="evidence" value="ECO:0007669"/>
    <property type="project" value="UniProtKB-ARBA"/>
</dbReference>
<dbReference type="InterPro" id="IPR003034">
    <property type="entry name" value="SAP_dom"/>
</dbReference>
<dbReference type="CDD" id="cd00303">
    <property type="entry name" value="retropepsin_like"/>
    <property type="match status" value="1"/>
</dbReference>
<keyword evidence="6" id="KW-0863">Zinc-finger</keyword>
<feature type="region of interest" description="Disordered" evidence="8">
    <location>
        <begin position="291"/>
        <end position="330"/>
    </location>
</feature>
<proteinExistence type="predicted"/>
<comment type="caution">
    <text evidence="12">The sequence shown here is derived from an EMBL/GenBank/DDBJ whole genome shotgun (WGS) entry which is preliminary data.</text>
</comment>
<dbReference type="Proteomes" id="UP000036403">
    <property type="component" value="Unassembled WGS sequence"/>
</dbReference>
<keyword evidence="6" id="KW-0479">Metal-binding</keyword>
<dbReference type="SMART" id="SM00343">
    <property type="entry name" value="ZnF_C2HC"/>
    <property type="match status" value="2"/>
</dbReference>
<keyword evidence="4" id="KW-0255">Endonuclease</keyword>
<dbReference type="PANTHER" id="PTHR37984:SF5">
    <property type="entry name" value="PROTEIN NYNRIN-LIKE"/>
    <property type="match status" value="1"/>
</dbReference>